<sequence>MSDTIDVVDFGSQLQFTFGDLRLYSGPRSVGGLAHSFRVMQRVFPLLSPDGPPERREIRVRTAHPGPGVRDGIEFVTRAVVEDRFRHDPQFARIDGGDRMAWWVFEFAYRDRIVTAHARQEFVPEDLMRFALLGRKATADERGRFLAEIEKMSKLVLAAQPDEIYDIVEPTGL</sequence>
<dbReference type="RefSeq" id="WP_395115754.1">
    <property type="nucleotide sequence ID" value="NZ_JBIMSO010000059.1"/>
</dbReference>
<dbReference type="EMBL" id="JBIMSO010000059">
    <property type="protein sequence ID" value="MFH5210080.1"/>
    <property type="molecule type" value="Genomic_DNA"/>
</dbReference>
<evidence type="ECO:0000313" key="1">
    <source>
        <dbReference type="EMBL" id="MFH5210080.1"/>
    </source>
</evidence>
<proteinExistence type="predicted"/>
<name>A0ABW7JPZ9_9NOCA</name>
<accession>A0ABW7JPZ9</accession>
<evidence type="ECO:0000313" key="2">
    <source>
        <dbReference type="Proteomes" id="UP001609175"/>
    </source>
</evidence>
<dbReference type="Proteomes" id="UP001609175">
    <property type="component" value="Unassembled WGS sequence"/>
</dbReference>
<organism evidence="1 2">
    <name type="scientific">Antrihabitans spumae</name>
    <dbReference type="NCBI Taxonomy" id="3373370"/>
    <lineage>
        <taxon>Bacteria</taxon>
        <taxon>Bacillati</taxon>
        <taxon>Actinomycetota</taxon>
        <taxon>Actinomycetes</taxon>
        <taxon>Mycobacteriales</taxon>
        <taxon>Nocardiaceae</taxon>
        <taxon>Antrihabitans</taxon>
    </lineage>
</organism>
<reference evidence="1 2" key="1">
    <citation type="submission" date="2024-10" db="EMBL/GenBank/DDBJ databases">
        <authorList>
            <person name="Riesco R."/>
        </authorList>
    </citation>
    <scope>NUCLEOTIDE SEQUENCE [LARGE SCALE GENOMIC DNA]</scope>
    <source>
        <strain evidence="1 2">NCIMB 15449</strain>
    </source>
</reference>
<protein>
    <submittedName>
        <fullName evidence="1">Uncharacterized protein</fullName>
    </submittedName>
</protein>
<comment type="caution">
    <text evidence="1">The sequence shown here is derived from an EMBL/GenBank/DDBJ whole genome shotgun (WGS) entry which is preliminary data.</text>
</comment>
<gene>
    <name evidence="1" type="ORF">ACHIPZ_18000</name>
</gene>